<name>A0AA88VY47_9ASTE</name>
<feature type="region of interest" description="Disordered" evidence="1">
    <location>
        <begin position="54"/>
        <end position="81"/>
    </location>
</feature>
<dbReference type="Proteomes" id="UP001188597">
    <property type="component" value="Unassembled WGS sequence"/>
</dbReference>
<feature type="compositionally biased region" description="Polar residues" evidence="1">
    <location>
        <begin position="166"/>
        <end position="179"/>
    </location>
</feature>
<gene>
    <name evidence="3" type="ORF">RJ639_007454</name>
</gene>
<comment type="caution">
    <text evidence="3">The sequence shown here is derived from an EMBL/GenBank/DDBJ whole genome shotgun (WGS) entry which is preliminary data.</text>
</comment>
<dbReference type="EMBL" id="JAVXUP010001086">
    <property type="protein sequence ID" value="KAK3016143.1"/>
    <property type="molecule type" value="Genomic_DNA"/>
</dbReference>
<accession>A0AA88VY47</accession>
<dbReference type="InterPro" id="IPR004332">
    <property type="entry name" value="Transposase_MuDR"/>
</dbReference>
<evidence type="ECO:0000313" key="3">
    <source>
        <dbReference type="EMBL" id="KAK3016143.1"/>
    </source>
</evidence>
<protein>
    <recommendedName>
        <fullName evidence="2">Transposase MuDR plant domain-containing protein</fullName>
    </recommendedName>
</protein>
<evidence type="ECO:0000259" key="2">
    <source>
        <dbReference type="Pfam" id="PF03108"/>
    </source>
</evidence>
<sequence length="243" mass="27493">MKRPKYHEFVKVSEKDDLVFKLGIKFGSVEDLKKAIRQHAILNGKDILFKRSDRYRVRAQPGRPKKARKRQMDEQQSTGTSKATKLLIELNSVTCSNCGKIGHNRRSYILREDVVGTSQSKGKEKIGQTSDSKGKGMGQGNSKSSQRQDSHRKGKGKRVQDERTNKSQNLPPNQSSNRPGQVHVTIVEEVVQPRITAEGVSIRPPSFTFQGRRYMTKKAVEAAARKVRILRSRGRDAAKKPWK</sequence>
<dbReference type="Pfam" id="PF03108">
    <property type="entry name" value="DBD_Tnp_Mut"/>
    <property type="match status" value="1"/>
</dbReference>
<dbReference type="AlphaFoldDB" id="A0AA88VY47"/>
<reference evidence="3" key="1">
    <citation type="submission" date="2022-12" db="EMBL/GenBank/DDBJ databases">
        <title>Draft genome assemblies for two species of Escallonia (Escalloniales).</title>
        <authorList>
            <person name="Chanderbali A."/>
            <person name="Dervinis C."/>
            <person name="Anghel I."/>
            <person name="Soltis D."/>
            <person name="Soltis P."/>
            <person name="Zapata F."/>
        </authorList>
    </citation>
    <scope>NUCLEOTIDE SEQUENCE</scope>
    <source>
        <strain evidence="3">UCBG64.0493</strain>
        <tissue evidence="3">Leaf</tissue>
    </source>
</reference>
<feature type="domain" description="Transposase MuDR plant" evidence="2">
    <location>
        <begin position="20"/>
        <end position="59"/>
    </location>
</feature>
<keyword evidence="4" id="KW-1185">Reference proteome</keyword>
<evidence type="ECO:0000256" key="1">
    <source>
        <dbReference type="SAM" id="MobiDB-lite"/>
    </source>
</evidence>
<proteinExistence type="predicted"/>
<evidence type="ECO:0000313" key="4">
    <source>
        <dbReference type="Proteomes" id="UP001188597"/>
    </source>
</evidence>
<feature type="region of interest" description="Disordered" evidence="1">
    <location>
        <begin position="116"/>
        <end position="181"/>
    </location>
</feature>
<organism evidence="3 4">
    <name type="scientific">Escallonia herrerae</name>
    <dbReference type="NCBI Taxonomy" id="1293975"/>
    <lineage>
        <taxon>Eukaryota</taxon>
        <taxon>Viridiplantae</taxon>
        <taxon>Streptophyta</taxon>
        <taxon>Embryophyta</taxon>
        <taxon>Tracheophyta</taxon>
        <taxon>Spermatophyta</taxon>
        <taxon>Magnoliopsida</taxon>
        <taxon>eudicotyledons</taxon>
        <taxon>Gunneridae</taxon>
        <taxon>Pentapetalae</taxon>
        <taxon>asterids</taxon>
        <taxon>campanulids</taxon>
        <taxon>Escalloniales</taxon>
        <taxon>Escalloniaceae</taxon>
        <taxon>Escallonia</taxon>
    </lineage>
</organism>